<proteinExistence type="predicted"/>
<sequence length="44" mass="4987">MQINKVMPSEGLSDGILRYFVKVGMTVRDLCKIPQNPLNSHQDI</sequence>
<reference evidence="1" key="1">
    <citation type="journal article" date="2008" name="Proc. Natl. Acad. Sci. U.S.A.">
        <title>Whole-genome comparison of disease and carriage strains provides insights into virulence evolution in Neisseria meningitidis.</title>
        <authorList>
            <person name="Schoen C."/>
            <person name="Blom J."/>
            <person name="Claus H."/>
            <person name="Schramm-Glueck A."/>
            <person name="Brandt P."/>
            <person name="Mueller T."/>
            <person name="Goesmann A."/>
            <person name="Joseph B."/>
            <person name="Konietzny S."/>
            <person name="Kurzai O."/>
            <person name="Schmitt C."/>
            <person name="Friedrich T."/>
            <person name="Linke B."/>
            <person name="Vogel U."/>
            <person name="Frosch M."/>
        </authorList>
    </citation>
    <scope>NUCLEOTIDE SEQUENCE</scope>
    <source>
        <strain evidence="1">Alpha275</strain>
    </source>
</reference>
<evidence type="ECO:0000313" key="1">
    <source>
        <dbReference type="EMBL" id="CBA09527.1"/>
    </source>
</evidence>
<accession>C6SM52</accession>
<dbReference type="AlphaFoldDB" id="C6SM52"/>
<name>C6SM52_NEIME</name>
<dbReference type="EMBL" id="AM889138">
    <property type="protein sequence ID" value="CBA09527.1"/>
    <property type="molecule type" value="Genomic_DNA"/>
</dbReference>
<organism evidence="1">
    <name type="scientific">Neisseria meningitidis alpha275</name>
    <dbReference type="NCBI Taxonomy" id="295996"/>
    <lineage>
        <taxon>Bacteria</taxon>
        <taxon>Pseudomonadati</taxon>
        <taxon>Pseudomonadota</taxon>
        <taxon>Betaproteobacteria</taxon>
        <taxon>Neisseriales</taxon>
        <taxon>Neisseriaceae</taxon>
        <taxon>Neisseria</taxon>
    </lineage>
</organism>
<gene>
    <name evidence="1" type="ORF">NMW_2031</name>
</gene>
<protein>
    <submittedName>
        <fullName evidence="1">Uncharacterized protein</fullName>
    </submittedName>
</protein>